<organism evidence="1 2">
    <name type="scientific">Larinioides sclopetarius</name>
    <dbReference type="NCBI Taxonomy" id="280406"/>
    <lineage>
        <taxon>Eukaryota</taxon>
        <taxon>Metazoa</taxon>
        <taxon>Ecdysozoa</taxon>
        <taxon>Arthropoda</taxon>
        <taxon>Chelicerata</taxon>
        <taxon>Arachnida</taxon>
        <taxon>Araneae</taxon>
        <taxon>Araneomorphae</taxon>
        <taxon>Entelegynae</taxon>
        <taxon>Araneoidea</taxon>
        <taxon>Araneidae</taxon>
        <taxon>Larinioides</taxon>
    </lineage>
</organism>
<accession>A0AAV1ZR70</accession>
<name>A0AAV1ZR70_9ARAC</name>
<dbReference type="Proteomes" id="UP001497382">
    <property type="component" value="Unassembled WGS sequence"/>
</dbReference>
<evidence type="ECO:0000313" key="1">
    <source>
        <dbReference type="EMBL" id="CAL1274358.1"/>
    </source>
</evidence>
<comment type="caution">
    <text evidence="1">The sequence shown here is derived from an EMBL/GenBank/DDBJ whole genome shotgun (WGS) entry which is preliminary data.</text>
</comment>
<dbReference type="EMBL" id="CAXIEN010000076">
    <property type="protein sequence ID" value="CAL1274358.1"/>
    <property type="molecule type" value="Genomic_DNA"/>
</dbReference>
<dbReference type="AlphaFoldDB" id="A0AAV1ZR70"/>
<sequence length="41" mass="4974">MCICVMNFLFRLLQSSLYRKNMKHMKLGMMTFMLCLIQKQV</sequence>
<gene>
    <name evidence="1" type="ORF">LARSCL_LOCUS7419</name>
</gene>
<protein>
    <submittedName>
        <fullName evidence="1">Uncharacterized protein</fullName>
    </submittedName>
</protein>
<keyword evidence="2" id="KW-1185">Reference proteome</keyword>
<reference evidence="1 2" key="1">
    <citation type="submission" date="2024-04" db="EMBL/GenBank/DDBJ databases">
        <authorList>
            <person name="Rising A."/>
            <person name="Reimegard J."/>
            <person name="Sonavane S."/>
            <person name="Akerstrom W."/>
            <person name="Nylinder S."/>
            <person name="Hedman E."/>
            <person name="Kallberg Y."/>
        </authorList>
    </citation>
    <scope>NUCLEOTIDE SEQUENCE [LARGE SCALE GENOMIC DNA]</scope>
</reference>
<proteinExistence type="predicted"/>
<evidence type="ECO:0000313" key="2">
    <source>
        <dbReference type="Proteomes" id="UP001497382"/>
    </source>
</evidence>